<protein>
    <submittedName>
        <fullName evidence="2">Uncharacterized protein</fullName>
    </submittedName>
</protein>
<dbReference type="HOGENOM" id="CLU_1875673_0_0_1"/>
<organism evidence="2 3">
    <name type="scientific">Collybiopsis luxurians FD-317 M1</name>
    <dbReference type="NCBI Taxonomy" id="944289"/>
    <lineage>
        <taxon>Eukaryota</taxon>
        <taxon>Fungi</taxon>
        <taxon>Dikarya</taxon>
        <taxon>Basidiomycota</taxon>
        <taxon>Agaricomycotina</taxon>
        <taxon>Agaricomycetes</taxon>
        <taxon>Agaricomycetidae</taxon>
        <taxon>Agaricales</taxon>
        <taxon>Marasmiineae</taxon>
        <taxon>Omphalotaceae</taxon>
        <taxon>Collybiopsis</taxon>
        <taxon>Collybiopsis luxurians</taxon>
    </lineage>
</organism>
<name>A0A0D0CML9_9AGAR</name>
<dbReference type="AlphaFoldDB" id="A0A0D0CML9"/>
<evidence type="ECO:0000313" key="2">
    <source>
        <dbReference type="EMBL" id="KIK59892.1"/>
    </source>
</evidence>
<sequence length="136" mass="14667">MCGKGAGQSIIRRDLVFFFFECNVTVSELTTLLINVQKAVLPACLSPEESSHVNTPDDSDEDDAGNGEEIIGLVPGHDDQGGNTRSRNNSYANLQRLRLSALAQTSGVDLSPSPLRPPSPGESEGLHIRTGHRNRK</sequence>
<accession>A0A0D0CML9</accession>
<feature type="region of interest" description="Disordered" evidence="1">
    <location>
        <begin position="103"/>
        <end position="136"/>
    </location>
</feature>
<feature type="compositionally biased region" description="Polar residues" evidence="1">
    <location>
        <begin position="81"/>
        <end position="90"/>
    </location>
</feature>
<dbReference type="OrthoDB" id="2427554at2759"/>
<feature type="compositionally biased region" description="Acidic residues" evidence="1">
    <location>
        <begin position="57"/>
        <end position="66"/>
    </location>
</feature>
<reference evidence="2 3" key="1">
    <citation type="submission" date="2014-04" db="EMBL/GenBank/DDBJ databases">
        <title>Evolutionary Origins and Diversification of the Mycorrhizal Mutualists.</title>
        <authorList>
            <consortium name="DOE Joint Genome Institute"/>
            <consortium name="Mycorrhizal Genomics Consortium"/>
            <person name="Kohler A."/>
            <person name="Kuo A."/>
            <person name="Nagy L.G."/>
            <person name="Floudas D."/>
            <person name="Copeland A."/>
            <person name="Barry K.W."/>
            <person name="Cichocki N."/>
            <person name="Veneault-Fourrey C."/>
            <person name="LaButti K."/>
            <person name="Lindquist E.A."/>
            <person name="Lipzen A."/>
            <person name="Lundell T."/>
            <person name="Morin E."/>
            <person name="Murat C."/>
            <person name="Riley R."/>
            <person name="Ohm R."/>
            <person name="Sun H."/>
            <person name="Tunlid A."/>
            <person name="Henrissat B."/>
            <person name="Grigoriev I.V."/>
            <person name="Hibbett D.S."/>
            <person name="Martin F."/>
        </authorList>
    </citation>
    <scope>NUCLEOTIDE SEQUENCE [LARGE SCALE GENOMIC DNA]</scope>
    <source>
        <strain evidence="2 3">FD-317 M1</strain>
    </source>
</reference>
<evidence type="ECO:0000313" key="3">
    <source>
        <dbReference type="Proteomes" id="UP000053593"/>
    </source>
</evidence>
<feature type="region of interest" description="Disordered" evidence="1">
    <location>
        <begin position="45"/>
        <end position="90"/>
    </location>
</feature>
<proteinExistence type="predicted"/>
<evidence type="ECO:0000256" key="1">
    <source>
        <dbReference type="SAM" id="MobiDB-lite"/>
    </source>
</evidence>
<dbReference type="EMBL" id="KN834778">
    <property type="protein sequence ID" value="KIK59892.1"/>
    <property type="molecule type" value="Genomic_DNA"/>
</dbReference>
<keyword evidence="3" id="KW-1185">Reference proteome</keyword>
<gene>
    <name evidence="2" type="ORF">GYMLUDRAFT_665621</name>
</gene>
<dbReference type="Proteomes" id="UP000053593">
    <property type="component" value="Unassembled WGS sequence"/>
</dbReference>